<dbReference type="Proteomes" id="UP000008370">
    <property type="component" value="Unassembled WGS sequence"/>
</dbReference>
<dbReference type="InParanoid" id="K5WGZ5"/>
<dbReference type="OrthoDB" id="2735833at2759"/>
<evidence type="ECO:0000313" key="1">
    <source>
        <dbReference type="EMBL" id="EKM58349.1"/>
    </source>
</evidence>
<evidence type="ECO:0000313" key="2">
    <source>
        <dbReference type="Proteomes" id="UP000008370"/>
    </source>
</evidence>
<dbReference type="KEGG" id="pco:PHACADRAFT_193471"/>
<accession>K5WGZ5</accession>
<keyword evidence="2" id="KW-1185">Reference proteome</keyword>
<reference evidence="1 2" key="1">
    <citation type="journal article" date="2012" name="BMC Genomics">
        <title>Comparative genomics of the white-rot fungi, Phanerochaete carnosa and P. chrysosporium, to elucidate the genetic basis of the distinct wood types they colonize.</title>
        <authorList>
            <person name="Suzuki H."/>
            <person name="MacDonald J."/>
            <person name="Syed K."/>
            <person name="Salamov A."/>
            <person name="Hori C."/>
            <person name="Aerts A."/>
            <person name="Henrissat B."/>
            <person name="Wiebenga A."/>
            <person name="vanKuyk P.A."/>
            <person name="Barry K."/>
            <person name="Lindquist E."/>
            <person name="LaButti K."/>
            <person name="Lapidus A."/>
            <person name="Lucas S."/>
            <person name="Coutinho P."/>
            <person name="Gong Y."/>
            <person name="Samejima M."/>
            <person name="Mahadevan R."/>
            <person name="Abou-Zaid M."/>
            <person name="de Vries R.P."/>
            <person name="Igarashi K."/>
            <person name="Yadav J.S."/>
            <person name="Grigoriev I.V."/>
            <person name="Master E.R."/>
        </authorList>
    </citation>
    <scope>NUCLEOTIDE SEQUENCE [LARGE SCALE GENOMIC DNA]</scope>
    <source>
        <strain evidence="1 2">HHB-10118-sp</strain>
    </source>
</reference>
<dbReference type="AlphaFoldDB" id="K5WGZ5"/>
<name>K5WGZ5_PHACS</name>
<dbReference type="EMBL" id="JH930470">
    <property type="protein sequence ID" value="EKM58349.1"/>
    <property type="molecule type" value="Genomic_DNA"/>
</dbReference>
<dbReference type="HOGENOM" id="CLU_091769_0_0_1"/>
<protein>
    <submittedName>
        <fullName evidence="1">Uncharacterized protein</fullName>
    </submittedName>
</protein>
<sequence length="261" mass="29372">MVASLTRDPADEPDLAARLMKNAFSHLENELLEQKPLCILLAPEWRRSRDKPIGNDALVSIAGVVRSLGEISPPQKNWDTILSNMLQIPILQPDNAPVYRSAVLPLPKALGLIGNCDSSVTDQVRSWFTALIEDQDILDSIAIDSVTLADSASRIGAQLRSRWFRGIRRETVFLDINVLRFPDADHPFFELYKLKVDAWMQRWPFFSLRRSMNGLTGVFQAYKFQPQKSIINELSPQTLDKAIQEAEALLDSKGQLLLAFG</sequence>
<organism evidence="1 2">
    <name type="scientific">Phanerochaete carnosa (strain HHB-10118-sp)</name>
    <name type="common">White-rot fungus</name>
    <name type="synonym">Peniophora carnosa</name>
    <dbReference type="NCBI Taxonomy" id="650164"/>
    <lineage>
        <taxon>Eukaryota</taxon>
        <taxon>Fungi</taxon>
        <taxon>Dikarya</taxon>
        <taxon>Basidiomycota</taxon>
        <taxon>Agaricomycotina</taxon>
        <taxon>Agaricomycetes</taxon>
        <taxon>Polyporales</taxon>
        <taxon>Phanerochaetaceae</taxon>
        <taxon>Phanerochaete</taxon>
    </lineage>
</organism>
<proteinExistence type="predicted"/>
<dbReference type="RefSeq" id="XP_007393666.1">
    <property type="nucleotide sequence ID" value="XM_007393604.1"/>
</dbReference>
<gene>
    <name evidence="1" type="ORF">PHACADRAFT_193471</name>
</gene>
<dbReference type="GeneID" id="18910909"/>